<dbReference type="PANTHER" id="PTHR30572:SF4">
    <property type="entry name" value="ABC TRANSPORTER PERMEASE YTRF"/>
    <property type="match status" value="1"/>
</dbReference>
<feature type="transmembrane region" description="Helical" evidence="7">
    <location>
        <begin position="21"/>
        <end position="40"/>
    </location>
</feature>
<protein>
    <submittedName>
        <fullName evidence="9">ABC transporter permease</fullName>
    </submittedName>
</protein>
<dbReference type="InterPro" id="IPR050250">
    <property type="entry name" value="Macrolide_Exporter_MacB"/>
</dbReference>
<dbReference type="EMBL" id="CP099799">
    <property type="protein sequence ID" value="USS00614.1"/>
    <property type="molecule type" value="Genomic_DNA"/>
</dbReference>
<feature type="transmembrane region" description="Helical" evidence="7">
    <location>
        <begin position="303"/>
        <end position="324"/>
    </location>
</feature>
<evidence type="ECO:0000313" key="10">
    <source>
        <dbReference type="EMBL" id="USS00614.1"/>
    </source>
</evidence>
<evidence type="ECO:0000313" key="11">
    <source>
        <dbReference type="Proteomes" id="UP000280586"/>
    </source>
</evidence>
<evidence type="ECO:0000256" key="1">
    <source>
        <dbReference type="ARBA" id="ARBA00004651"/>
    </source>
</evidence>
<keyword evidence="4 7" id="KW-1133">Transmembrane helix</keyword>
<evidence type="ECO:0000256" key="2">
    <source>
        <dbReference type="ARBA" id="ARBA00022475"/>
    </source>
</evidence>
<dbReference type="PANTHER" id="PTHR30572">
    <property type="entry name" value="MEMBRANE COMPONENT OF TRANSPORTER-RELATED"/>
    <property type="match status" value="1"/>
</dbReference>
<keyword evidence="3 7" id="KW-0812">Transmembrane</keyword>
<feature type="domain" description="ABC3 transporter permease C-terminal" evidence="8">
    <location>
        <begin position="259"/>
        <end position="371"/>
    </location>
</feature>
<evidence type="ECO:0000313" key="12">
    <source>
        <dbReference type="Proteomes" id="UP001055437"/>
    </source>
</evidence>
<evidence type="ECO:0000256" key="7">
    <source>
        <dbReference type="SAM" id="Phobius"/>
    </source>
</evidence>
<evidence type="ECO:0000256" key="3">
    <source>
        <dbReference type="ARBA" id="ARBA00022692"/>
    </source>
</evidence>
<accession>A0A9N7PKH6</accession>
<sequence length="377" mass="43030">MINTLVKLIKKYKRNPVKTMLFFTSIFVAIITVSVGISSIEQLKILAYEKNDGVPDNTRVVDINLNKTVDHEQIKAIFKEVPEYCNVNIIKRFTYIDKASKYIGYPLIIHVRGDNTTNPIPILKGSYFKNNKKGNKDILIGYELEEFTEGDNENKKIRIYGEEYNVIGTLGYKNRATNWENRIILDLEDITKNNLDELKNGSFMVQIESDKGDIVKVCENFKKDLESSGENVLVNISEIGNKDQVYSTLLSHSKSFFKMIIIVYLISIINLIFISTGWVNTIHNEIGIMKVCGMSNFFIIRRIFMEFFVISLSATIGAIIFQYILSSIISRIDLLYFYISPNNILLGIGVAAITTTITLIVPIIQLIKMTPVKFLRN</sequence>
<keyword evidence="12" id="KW-1185">Reference proteome</keyword>
<dbReference type="RefSeq" id="WP_066675024.1">
    <property type="nucleotide sequence ID" value="NZ_CABMIZ010000007.1"/>
</dbReference>
<gene>
    <name evidence="9" type="ORF">CP523_05895</name>
    <name evidence="10" type="ORF">NH397_14185</name>
</gene>
<dbReference type="InterPro" id="IPR003838">
    <property type="entry name" value="ABC3_permease_C"/>
</dbReference>
<dbReference type="Proteomes" id="UP000280586">
    <property type="component" value="Chromosome"/>
</dbReference>
<evidence type="ECO:0000259" key="8">
    <source>
        <dbReference type="Pfam" id="PF02687"/>
    </source>
</evidence>
<comment type="subcellular location">
    <subcellularLocation>
        <location evidence="1">Cell membrane</location>
        <topology evidence="1">Multi-pass membrane protein</topology>
    </subcellularLocation>
</comment>
<evidence type="ECO:0000256" key="5">
    <source>
        <dbReference type="ARBA" id="ARBA00023136"/>
    </source>
</evidence>
<dbReference type="GO" id="GO:0022857">
    <property type="term" value="F:transmembrane transporter activity"/>
    <property type="evidence" value="ECO:0007669"/>
    <property type="project" value="TreeGrafter"/>
</dbReference>
<reference evidence="9 11" key="1">
    <citation type="submission" date="2017-09" db="EMBL/GenBank/DDBJ databases">
        <authorList>
            <person name="Thomas P."/>
            <person name="Seyboldt C."/>
        </authorList>
    </citation>
    <scope>NUCLEOTIDE SEQUENCE [LARGE SCALE GENOMIC DNA]</scope>
    <source>
        <strain evidence="9 11">DSM 7534</strain>
    </source>
</reference>
<dbReference type="EMBL" id="CP023671">
    <property type="protein sequence ID" value="AYE34032.1"/>
    <property type="molecule type" value="Genomic_DNA"/>
</dbReference>
<evidence type="ECO:0000256" key="6">
    <source>
        <dbReference type="ARBA" id="ARBA00038076"/>
    </source>
</evidence>
<dbReference type="GeneID" id="303560204"/>
<feature type="transmembrane region" description="Helical" evidence="7">
    <location>
        <begin position="256"/>
        <end position="282"/>
    </location>
</feature>
<dbReference type="GO" id="GO:0005886">
    <property type="term" value="C:plasma membrane"/>
    <property type="evidence" value="ECO:0007669"/>
    <property type="project" value="UniProtKB-SubCell"/>
</dbReference>
<dbReference type="Proteomes" id="UP001055437">
    <property type="component" value="Chromosome"/>
</dbReference>
<feature type="transmembrane region" description="Helical" evidence="7">
    <location>
        <begin position="344"/>
        <end position="367"/>
    </location>
</feature>
<keyword evidence="2" id="KW-1003">Cell membrane</keyword>
<dbReference type="Pfam" id="PF02687">
    <property type="entry name" value="FtsX"/>
    <property type="match status" value="1"/>
</dbReference>
<evidence type="ECO:0000313" key="9">
    <source>
        <dbReference type="EMBL" id="AYE34032.1"/>
    </source>
</evidence>
<proteinExistence type="inferred from homology"/>
<evidence type="ECO:0000256" key="4">
    <source>
        <dbReference type="ARBA" id="ARBA00022989"/>
    </source>
</evidence>
<comment type="similarity">
    <text evidence="6">Belongs to the ABC-4 integral membrane protein family.</text>
</comment>
<dbReference type="KEGG" id="csep:CP523_05895"/>
<name>A0A9N7PKH6_CLOSE</name>
<reference evidence="10" key="2">
    <citation type="submission" date="2022-06" db="EMBL/GenBank/DDBJ databases">
        <authorList>
            <person name="Holder M.E."/>
            <person name="Ajami N.J."/>
            <person name="Petrosino J.F."/>
        </authorList>
    </citation>
    <scope>NUCLEOTIDE SEQUENCE</scope>
    <source>
        <strain evidence="10">RMA 8861</strain>
    </source>
</reference>
<keyword evidence="5 7" id="KW-0472">Membrane</keyword>
<organism evidence="9 11">
    <name type="scientific">Clostridium septicum</name>
    <dbReference type="NCBI Taxonomy" id="1504"/>
    <lineage>
        <taxon>Bacteria</taxon>
        <taxon>Bacillati</taxon>
        <taxon>Bacillota</taxon>
        <taxon>Clostridia</taxon>
        <taxon>Eubacteriales</taxon>
        <taxon>Clostridiaceae</taxon>
        <taxon>Clostridium</taxon>
    </lineage>
</organism>
<dbReference type="AlphaFoldDB" id="A0A9N7PKH6"/>